<dbReference type="Proteomes" id="UP000049455">
    <property type="component" value="Unassembled WGS sequence"/>
</dbReference>
<evidence type="ECO:0000256" key="1">
    <source>
        <dbReference type="ARBA" id="ARBA00000083"/>
    </source>
</evidence>
<evidence type="ECO:0000256" key="6">
    <source>
        <dbReference type="ARBA" id="ARBA00018569"/>
    </source>
</evidence>
<dbReference type="InterPro" id="IPR036291">
    <property type="entry name" value="NAD(P)-bd_dom_sf"/>
</dbReference>
<dbReference type="GO" id="GO:0005829">
    <property type="term" value="C:cytosol"/>
    <property type="evidence" value="ECO:0007669"/>
    <property type="project" value="TreeGrafter"/>
</dbReference>
<keyword evidence="9 13" id="KW-0413">Isomerase</keyword>
<gene>
    <name evidence="13" type="primary">galE_3</name>
    <name evidence="13" type="ORF">JSE7799_00624</name>
</gene>
<dbReference type="Pfam" id="PF01370">
    <property type="entry name" value="Epimerase"/>
    <property type="match status" value="1"/>
</dbReference>
<organism evidence="13 14">
    <name type="scientific">Jannaschia seosinensis</name>
    <dbReference type="NCBI Taxonomy" id="313367"/>
    <lineage>
        <taxon>Bacteria</taxon>
        <taxon>Pseudomonadati</taxon>
        <taxon>Pseudomonadota</taxon>
        <taxon>Alphaproteobacteria</taxon>
        <taxon>Rhodobacterales</taxon>
        <taxon>Roseobacteraceae</taxon>
        <taxon>Jannaschia</taxon>
    </lineage>
</organism>
<keyword evidence="7" id="KW-0520">NAD</keyword>
<dbReference type="GO" id="GO:0006012">
    <property type="term" value="P:galactose metabolic process"/>
    <property type="evidence" value="ECO:0007669"/>
    <property type="project" value="UniProtKB-KW"/>
</dbReference>
<proteinExistence type="inferred from homology"/>
<sequence>MTAIFVTGASGILGYALAGDLARRGRDVTAITRSPLPGPVPGGLRRILTADPLIPDWVAAQDATIVHFAGLSRVAHGFADWDTLERSEIAPQVGMLDGLATRGWRGHMVYVSSAAVYAPDARLPIAEDAPLAAETEYGRQKIALEAAHAEAAAAEGRALTILRVANPYGMTAGRDRGVIPLVIDAAQRGTRFTVNGTGREMRDYLHVDDLCAAFRATIDRPPEAGSPRILNLGSGTGTTLPEIIALVEAAVGRAVDYRFAPADVGSSVLSIDRINTVLGWAPRIPLDEGIARLAGAR</sequence>
<evidence type="ECO:0000313" key="14">
    <source>
        <dbReference type="Proteomes" id="UP000049455"/>
    </source>
</evidence>
<dbReference type="OrthoDB" id="9801785at2"/>
<feature type="domain" description="NAD-dependent epimerase/dehydratase" evidence="12">
    <location>
        <begin position="4"/>
        <end position="233"/>
    </location>
</feature>
<reference evidence="13 14" key="1">
    <citation type="submission" date="2015-09" db="EMBL/GenBank/DDBJ databases">
        <authorList>
            <person name="Jackson K.R."/>
            <person name="Lunt B.L."/>
            <person name="Fisher J.N.B."/>
            <person name="Gardner A.V."/>
            <person name="Bailey M.E."/>
            <person name="Deus L.M."/>
            <person name="Earl A.S."/>
            <person name="Gibby P.D."/>
            <person name="Hartmann K.A."/>
            <person name="Liu J.E."/>
            <person name="Manci A.M."/>
            <person name="Nielsen D.A."/>
            <person name="Solomon M.B."/>
            <person name="Breakwell D.P."/>
            <person name="Burnett S.H."/>
            <person name="Grose J.H."/>
        </authorList>
    </citation>
    <scope>NUCLEOTIDE SEQUENCE [LARGE SCALE GENOMIC DNA]</scope>
    <source>
        <strain evidence="13 14">CECT 7799</strain>
    </source>
</reference>
<dbReference type="PANTHER" id="PTHR43725">
    <property type="entry name" value="UDP-GLUCOSE 4-EPIMERASE"/>
    <property type="match status" value="1"/>
</dbReference>
<comment type="pathway">
    <text evidence="3">Carbohydrate metabolism; galactose metabolism.</text>
</comment>
<dbReference type="PANTHER" id="PTHR43725:SF47">
    <property type="entry name" value="UDP-GLUCOSE 4-EPIMERASE"/>
    <property type="match status" value="1"/>
</dbReference>
<dbReference type="STRING" id="313367.JSE7799_00624"/>
<dbReference type="AlphaFoldDB" id="A0A0M7B7G5"/>
<dbReference type="RefSeq" id="WP_055662297.1">
    <property type="nucleotide sequence ID" value="NZ_CYPR01000039.1"/>
</dbReference>
<evidence type="ECO:0000256" key="3">
    <source>
        <dbReference type="ARBA" id="ARBA00004947"/>
    </source>
</evidence>
<evidence type="ECO:0000256" key="9">
    <source>
        <dbReference type="ARBA" id="ARBA00023235"/>
    </source>
</evidence>
<name>A0A0M7B7G5_9RHOB</name>
<dbReference type="GO" id="GO:0003978">
    <property type="term" value="F:UDP-glucose 4-epimerase activity"/>
    <property type="evidence" value="ECO:0007669"/>
    <property type="project" value="UniProtKB-EC"/>
</dbReference>
<evidence type="ECO:0000256" key="5">
    <source>
        <dbReference type="ARBA" id="ARBA00013189"/>
    </source>
</evidence>
<keyword evidence="8" id="KW-0299">Galactose metabolism</keyword>
<evidence type="ECO:0000256" key="2">
    <source>
        <dbReference type="ARBA" id="ARBA00001911"/>
    </source>
</evidence>
<comment type="cofactor">
    <cofactor evidence="2">
        <name>NAD(+)</name>
        <dbReference type="ChEBI" id="CHEBI:57540"/>
    </cofactor>
</comment>
<accession>A0A0M7B7G5</accession>
<protein>
    <recommendedName>
        <fullName evidence="6">UDP-glucose 4-epimerase</fullName>
        <ecNumber evidence="5">5.1.3.2</ecNumber>
    </recommendedName>
    <alternativeName>
        <fullName evidence="11">Galactowaldenase</fullName>
    </alternativeName>
    <alternativeName>
        <fullName evidence="10">UDP-galactose 4-epimerase</fullName>
    </alternativeName>
</protein>
<dbReference type="EC" id="5.1.3.2" evidence="5"/>
<keyword evidence="8" id="KW-0119">Carbohydrate metabolism</keyword>
<dbReference type="SUPFAM" id="SSF51735">
    <property type="entry name" value="NAD(P)-binding Rossmann-fold domains"/>
    <property type="match status" value="1"/>
</dbReference>
<evidence type="ECO:0000256" key="10">
    <source>
        <dbReference type="ARBA" id="ARBA00031367"/>
    </source>
</evidence>
<dbReference type="Gene3D" id="3.40.50.720">
    <property type="entry name" value="NAD(P)-binding Rossmann-like Domain"/>
    <property type="match status" value="1"/>
</dbReference>
<evidence type="ECO:0000256" key="7">
    <source>
        <dbReference type="ARBA" id="ARBA00023027"/>
    </source>
</evidence>
<evidence type="ECO:0000256" key="11">
    <source>
        <dbReference type="ARBA" id="ARBA00033067"/>
    </source>
</evidence>
<dbReference type="InterPro" id="IPR001509">
    <property type="entry name" value="Epimerase_deHydtase"/>
</dbReference>
<evidence type="ECO:0000256" key="4">
    <source>
        <dbReference type="ARBA" id="ARBA00007637"/>
    </source>
</evidence>
<dbReference type="EMBL" id="CYPR01000039">
    <property type="protein sequence ID" value="CUH23292.1"/>
    <property type="molecule type" value="Genomic_DNA"/>
</dbReference>
<comment type="catalytic activity">
    <reaction evidence="1">
        <text>UDP-alpha-D-glucose = UDP-alpha-D-galactose</text>
        <dbReference type="Rhea" id="RHEA:22168"/>
        <dbReference type="ChEBI" id="CHEBI:58885"/>
        <dbReference type="ChEBI" id="CHEBI:66914"/>
        <dbReference type="EC" id="5.1.3.2"/>
    </reaction>
</comment>
<evidence type="ECO:0000313" key="13">
    <source>
        <dbReference type="EMBL" id="CUH23292.1"/>
    </source>
</evidence>
<evidence type="ECO:0000256" key="8">
    <source>
        <dbReference type="ARBA" id="ARBA00023144"/>
    </source>
</evidence>
<evidence type="ECO:0000259" key="12">
    <source>
        <dbReference type="Pfam" id="PF01370"/>
    </source>
</evidence>
<comment type="similarity">
    <text evidence="4">Belongs to the NAD(P)-dependent epimerase/dehydratase family.</text>
</comment>
<keyword evidence="14" id="KW-1185">Reference proteome</keyword>